<evidence type="ECO:0000256" key="1">
    <source>
        <dbReference type="ARBA" id="ARBA00012528"/>
    </source>
</evidence>
<dbReference type="CDD" id="cd01949">
    <property type="entry name" value="GGDEF"/>
    <property type="match status" value="1"/>
</dbReference>
<reference evidence="3 4" key="1">
    <citation type="submission" date="2020-05" db="EMBL/GenBank/DDBJ databases">
        <title>Aquincola sp. isolate from soil.</title>
        <authorList>
            <person name="Han J."/>
            <person name="Kim D.-U."/>
        </authorList>
    </citation>
    <scope>NUCLEOTIDE SEQUENCE [LARGE SCALE GENOMIC DNA]</scope>
    <source>
        <strain evidence="3 4">S2</strain>
    </source>
</reference>
<evidence type="ECO:0000313" key="4">
    <source>
        <dbReference type="Proteomes" id="UP000737171"/>
    </source>
</evidence>
<sequence length="200" mass="21971">MQQLIDRLVDLSSRDPLTGLSNRRHFELALAREVDRVARSGESALLLVVDIDHFKRINDSHGHAVGDQVIRAVGEALAVTVRPMDLVARIGGEEFAVVLPNCPAAFGPQVAARVRQRVARTSVPLLDGRAIGVTVSVGGAFAQQWVRSSTELWMERADRQLYRAKAEGRDRVCIEPSEVPSVSAEEKGLLFGTSQFQDFE</sequence>
<dbReference type="Gene3D" id="3.30.70.270">
    <property type="match status" value="1"/>
</dbReference>
<dbReference type="Proteomes" id="UP000737171">
    <property type="component" value="Unassembled WGS sequence"/>
</dbReference>
<dbReference type="EC" id="2.7.7.65" evidence="1"/>
<organism evidence="3 4">
    <name type="scientific">Pseudaquabacterium terrae</name>
    <dbReference type="NCBI Taxonomy" id="2732868"/>
    <lineage>
        <taxon>Bacteria</taxon>
        <taxon>Pseudomonadati</taxon>
        <taxon>Pseudomonadota</taxon>
        <taxon>Betaproteobacteria</taxon>
        <taxon>Burkholderiales</taxon>
        <taxon>Sphaerotilaceae</taxon>
        <taxon>Pseudaquabacterium</taxon>
    </lineage>
</organism>
<dbReference type="PANTHER" id="PTHR45138:SF24">
    <property type="entry name" value="DIGUANYLATE CYCLASE DGCC-RELATED"/>
    <property type="match status" value="1"/>
</dbReference>
<proteinExistence type="predicted"/>
<comment type="caution">
    <text evidence="3">The sequence shown here is derived from an EMBL/GenBank/DDBJ whole genome shotgun (WGS) entry which is preliminary data.</text>
</comment>
<gene>
    <name evidence="3" type="ORF">HLB44_24365</name>
</gene>
<dbReference type="InterPro" id="IPR043128">
    <property type="entry name" value="Rev_trsase/Diguanyl_cyclase"/>
</dbReference>
<name>A0ABX2END0_9BURK</name>
<dbReference type="InterPro" id="IPR050469">
    <property type="entry name" value="Diguanylate_Cyclase"/>
</dbReference>
<dbReference type="SMART" id="SM00267">
    <property type="entry name" value="GGDEF"/>
    <property type="match status" value="1"/>
</dbReference>
<dbReference type="InterPro" id="IPR029787">
    <property type="entry name" value="Nucleotide_cyclase"/>
</dbReference>
<dbReference type="PROSITE" id="PS50887">
    <property type="entry name" value="GGDEF"/>
    <property type="match status" value="1"/>
</dbReference>
<evidence type="ECO:0000259" key="2">
    <source>
        <dbReference type="PROSITE" id="PS50887"/>
    </source>
</evidence>
<dbReference type="PANTHER" id="PTHR45138">
    <property type="entry name" value="REGULATORY COMPONENTS OF SENSORY TRANSDUCTION SYSTEM"/>
    <property type="match status" value="1"/>
</dbReference>
<keyword evidence="4" id="KW-1185">Reference proteome</keyword>
<dbReference type="NCBIfam" id="TIGR00254">
    <property type="entry name" value="GGDEF"/>
    <property type="match status" value="1"/>
</dbReference>
<feature type="domain" description="GGDEF" evidence="2">
    <location>
        <begin position="42"/>
        <end position="177"/>
    </location>
</feature>
<accession>A0ABX2END0</accession>
<protein>
    <recommendedName>
        <fullName evidence="1">diguanylate cyclase</fullName>
        <ecNumber evidence="1">2.7.7.65</ecNumber>
    </recommendedName>
</protein>
<dbReference type="Pfam" id="PF00990">
    <property type="entry name" value="GGDEF"/>
    <property type="match status" value="1"/>
</dbReference>
<dbReference type="EMBL" id="JABRWJ010000007">
    <property type="protein sequence ID" value="NRF70145.1"/>
    <property type="molecule type" value="Genomic_DNA"/>
</dbReference>
<dbReference type="InterPro" id="IPR000160">
    <property type="entry name" value="GGDEF_dom"/>
</dbReference>
<dbReference type="SUPFAM" id="SSF55073">
    <property type="entry name" value="Nucleotide cyclase"/>
    <property type="match status" value="1"/>
</dbReference>
<evidence type="ECO:0000313" key="3">
    <source>
        <dbReference type="EMBL" id="NRF70145.1"/>
    </source>
</evidence>